<evidence type="ECO:0000256" key="6">
    <source>
        <dbReference type="SAM" id="Phobius"/>
    </source>
</evidence>
<dbReference type="InterPro" id="IPR003838">
    <property type="entry name" value="ABC3_permease_C"/>
</dbReference>
<name>A0A5S3V744_9GAMM</name>
<keyword evidence="9" id="KW-0547">Nucleotide-binding</keyword>
<comment type="caution">
    <text evidence="9">The sequence shown here is derived from an EMBL/GenBank/DDBJ whole genome shotgun (WGS) entry which is preliminary data.</text>
</comment>
<organism evidence="9 10">
    <name type="scientific">Pseudoalteromonas aurantia</name>
    <dbReference type="NCBI Taxonomy" id="43654"/>
    <lineage>
        <taxon>Bacteria</taxon>
        <taxon>Pseudomonadati</taxon>
        <taxon>Pseudomonadota</taxon>
        <taxon>Gammaproteobacteria</taxon>
        <taxon>Alteromonadales</taxon>
        <taxon>Pseudoalteromonadaceae</taxon>
        <taxon>Pseudoalteromonas</taxon>
    </lineage>
</organism>
<dbReference type="GO" id="GO:0005524">
    <property type="term" value="F:ATP binding"/>
    <property type="evidence" value="ECO:0007669"/>
    <property type="project" value="UniProtKB-KW"/>
</dbReference>
<evidence type="ECO:0000256" key="4">
    <source>
        <dbReference type="ARBA" id="ARBA00022989"/>
    </source>
</evidence>
<feature type="transmembrane region" description="Helical" evidence="6">
    <location>
        <begin position="21"/>
        <end position="44"/>
    </location>
</feature>
<feature type="transmembrane region" description="Helical" evidence="6">
    <location>
        <begin position="402"/>
        <end position="426"/>
    </location>
</feature>
<evidence type="ECO:0000256" key="3">
    <source>
        <dbReference type="ARBA" id="ARBA00022692"/>
    </source>
</evidence>
<protein>
    <submittedName>
        <fullName evidence="9">ABC transporter ATP-binding protein</fullName>
    </submittedName>
</protein>
<comment type="subcellular location">
    <subcellularLocation>
        <location evidence="1">Cell membrane</location>
        <topology evidence="1">Multi-pass membrane protein</topology>
    </subcellularLocation>
</comment>
<feature type="domain" description="MacB-like periplasmic core" evidence="8">
    <location>
        <begin position="20"/>
        <end position="222"/>
    </location>
</feature>
<evidence type="ECO:0000259" key="8">
    <source>
        <dbReference type="Pfam" id="PF12704"/>
    </source>
</evidence>
<dbReference type="InterPro" id="IPR050250">
    <property type="entry name" value="Macrolide_Exporter_MacB"/>
</dbReference>
<dbReference type="Pfam" id="PF02687">
    <property type="entry name" value="FtsX"/>
    <property type="match status" value="1"/>
</dbReference>
<evidence type="ECO:0000256" key="1">
    <source>
        <dbReference type="ARBA" id="ARBA00004651"/>
    </source>
</evidence>
<reference evidence="10" key="2">
    <citation type="submission" date="2019-06" db="EMBL/GenBank/DDBJ databases">
        <title>Co-occurence of chitin degradation, pigmentation and bioactivity in marine Pseudoalteromonas.</title>
        <authorList>
            <person name="Sonnenschein E.C."/>
            <person name="Bech P.K."/>
        </authorList>
    </citation>
    <scope>NUCLEOTIDE SEQUENCE [LARGE SCALE GENOMIC DNA]</scope>
    <source>
        <strain evidence="10">S3790</strain>
    </source>
</reference>
<keyword evidence="5 6" id="KW-0472">Membrane</keyword>
<keyword evidence="4 6" id="KW-1133">Transmembrane helix</keyword>
<reference evidence="9 10" key="1">
    <citation type="submission" date="2018-01" db="EMBL/GenBank/DDBJ databases">
        <authorList>
            <person name="Paulsen S."/>
            <person name="Gram L.K."/>
        </authorList>
    </citation>
    <scope>NUCLEOTIDE SEQUENCE [LARGE SCALE GENOMIC DNA]</scope>
    <source>
        <strain evidence="9 10">S3790</strain>
    </source>
</reference>
<keyword evidence="2" id="KW-1003">Cell membrane</keyword>
<dbReference type="EMBL" id="PNBX01000055">
    <property type="protein sequence ID" value="TMO67570.1"/>
    <property type="molecule type" value="Genomic_DNA"/>
</dbReference>
<dbReference type="RefSeq" id="WP_138592371.1">
    <property type="nucleotide sequence ID" value="NZ_PNBX01000055.1"/>
</dbReference>
<dbReference type="GO" id="GO:0005886">
    <property type="term" value="C:plasma membrane"/>
    <property type="evidence" value="ECO:0007669"/>
    <property type="project" value="UniProtKB-SubCell"/>
</dbReference>
<dbReference type="AlphaFoldDB" id="A0A5S3V744"/>
<gene>
    <name evidence="9" type="ORF">CWC19_13595</name>
</gene>
<evidence type="ECO:0000313" key="9">
    <source>
        <dbReference type="EMBL" id="TMO67570.1"/>
    </source>
</evidence>
<dbReference type="PANTHER" id="PTHR30572">
    <property type="entry name" value="MEMBRANE COMPONENT OF TRANSPORTER-RELATED"/>
    <property type="match status" value="1"/>
</dbReference>
<feature type="transmembrane region" description="Helical" evidence="6">
    <location>
        <begin position="356"/>
        <end position="382"/>
    </location>
</feature>
<feature type="domain" description="ABC3 transporter permease C-terminal" evidence="7">
    <location>
        <begin position="314"/>
        <end position="430"/>
    </location>
</feature>
<evidence type="ECO:0000259" key="7">
    <source>
        <dbReference type="Pfam" id="PF02687"/>
    </source>
</evidence>
<dbReference type="Proteomes" id="UP000307217">
    <property type="component" value="Unassembled WGS sequence"/>
</dbReference>
<sequence length="437" mass="49264">MLFHYIDLSWRSLKRTPMVSTLMIIAIAIGIGVIMTSLSVYHMMSADPIPSKSSQLHHVQLLTLDEERTWWTKDDMPYQVTYQDAMNLLSADLPYRRTAMLKAGFAVHLDNSDIKPFIEQARVASGDIFSMFNLEFIYGGAWSSDDEESAASVVVIAQSLNDKLFQGENSVGKTINLDDMTVRIVGVIKDWPTYVKYYDLNNGAFREPEQVFLPFSLVAPNEIESWGNSNNWKAQSNRNYQDLLNSEVFWVQYWVELPTHQDKEAYASFLMSYMAEQQKIGRFARKELKYALRDVNEMMVYREVVNEDNKILVVLSFMFLAVCLANILGLLLAKFLRRAPEVGVRRALGASKTQVFIQHLVEVGLLGVIGGLLGILIAQVGLWGMRTSNSAYMAIADMDLTMLLAAPVIAVSVCILAGLYPAWLVCRTTPATHLKSQ</sequence>
<evidence type="ECO:0000256" key="5">
    <source>
        <dbReference type="ARBA" id="ARBA00023136"/>
    </source>
</evidence>
<accession>A0A5S3V744</accession>
<evidence type="ECO:0000256" key="2">
    <source>
        <dbReference type="ARBA" id="ARBA00022475"/>
    </source>
</evidence>
<dbReference type="Pfam" id="PF12704">
    <property type="entry name" value="MacB_PCD"/>
    <property type="match status" value="1"/>
</dbReference>
<dbReference type="OrthoDB" id="8735006at2"/>
<dbReference type="InterPro" id="IPR025857">
    <property type="entry name" value="MacB_PCD"/>
</dbReference>
<proteinExistence type="predicted"/>
<keyword evidence="9" id="KW-0067">ATP-binding</keyword>
<keyword evidence="3 6" id="KW-0812">Transmembrane</keyword>
<dbReference type="GO" id="GO:0022857">
    <property type="term" value="F:transmembrane transporter activity"/>
    <property type="evidence" value="ECO:0007669"/>
    <property type="project" value="TreeGrafter"/>
</dbReference>
<dbReference type="PANTHER" id="PTHR30572:SF18">
    <property type="entry name" value="ABC-TYPE MACROLIDE FAMILY EXPORT SYSTEM PERMEASE COMPONENT 2"/>
    <property type="match status" value="1"/>
</dbReference>
<evidence type="ECO:0000313" key="10">
    <source>
        <dbReference type="Proteomes" id="UP000307217"/>
    </source>
</evidence>
<feature type="transmembrane region" description="Helical" evidence="6">
    <location>
        <begin position="311"/>
        <end position="336"/>
    </location>
</feature>